<feature type="binding site" evidence="12">
    <location>
        <position position="75"/>
    </location>
    <ligand>
        <name>Na(+)</name>
        <dbReference type="ChEBI" id="CHEBI:29101"/>
        <note>structural</note>
    </ligand>
</feature>
<keyword evidence="7 12" id="KW-0406">Ion transport</keyword>
<dbReference type="AlphaFoldDB" id="A0A432ZN79"/>
<feature type="transmembrane region" description="Helical" evidence="12">
    <location>
        <begin position="67"/>
        <end position="90"/>
    </location>
</feature>
<dbReference type="OrthoDB" id="9806299at2"/>
<keyword evidence="5 12" id="KW-1133">Transmembrane helix</keyword>
<name>A0A432ZN79_9GAMM</name>
<dbReference type="GO" id="GO:0062054">
    <property type="term" value="F:fluoride channel activity"/>
    <property type="evidence" value="ECO:0007669"/>
    <property type="project" value="UniProtKB-UniRule"/>
</dbReference>
<comment type="function">
    <text evidence="12">Fluoride-specific ion channel. Important for reducing fluoride concentration in the cell, thus reducing its toxicity.</text>
</comment>
<keyword evidence="14" id="KW-1185">Reference proteome</keyword>
<evidence type="ECO:0000256" key="12">
    <source>
        <dbReference type="HAMAP-Rule" id="MF_00454"/>
    </source>
</evidence>
<dbReference type="HAMAP" id="MF_00454">
    <property type="entry name" value="FluC"/>
    <property type="match status" value="1"/>
</dbReference>
<reference evidence="13 14" key="1">
    <citation type="journal article" date="2011" name="Front. Microbiol.">
        <title>Genomic signatures of strain selection and enhancement in Bacillus atrophaeus var. globigii, a historical biowarfare simulant.</title>
        <authorList>
            <person name="Gibbons H.S."/>
            <person name="Broomall S.M."/>
            <person name="McNew L.A."/>
            <person name="Daligault H."/>
            <person name="Chapman C."/>
            <person name="Bruce D."/>
            <person name="Karavis M."/>
            <person name="Krepps M."/>
            <person name="McGregor P.A."/>
            <person name="Hong C."/>
            <person name="Park K.H."/>
            <person name="Akmal A."/>
            <person name="Feldman A."/>
            <person name="Lin J.S."/>
            <person name="Chang W.E."/>
            <person name="Higgs B.W."/>
            <person name="Demirev P."/>
            <person name="Lindquist J."/>
            <person name="Liem A."/>
            <person name="Fochler E."/>
            <person name="Read T.D."/>
            <person name="Tapia R."/>
            <person name="Johnson S."/>
            <person name="Bishop-Lilly K.A."/>
            <person name="Detter C."/>
            <person name="Han C."/>
            <person name="Sozhamannan S."/>
            <person name="Rosenzweig C.N."/>
            <person name="Skowronski E.W."/>
        </authorList>
    </citation>
    <scope>NUCLEOTIDE SEQUENCE [LARGE SCALE GENOMIC DNA]</scope>
    <source>
        <strain evidence="13 14">PIT1</strain>
    </source>
</reference>
<feature type="transmembrane region" description="Helical" evidence="12">
    <location>
        <begin position="33"/>
        <end position="55"/>
    </location>
</feature>
<keyword evidence="6 12" id="KW-0915">Sodium</keyword>
<feature type="transmembrane region" description="Helical" evidence="12">
    <location>
        <begin position="102"/>
        <end position="120"/>
    </location>
</feature>
<organism evidence="13 14">
    <name type="scientific">Pseudidiomarina taiwanensis</name>
    <dbReference type="NCBI Taxonomy" id="337250"/>
    <lineage>
        <taxon>Bacteria</taxon>
        <taxon>Pseudomonadati</taxon>
        <taxon>Pseudomonadota</taxon>
        <taxon>Gammaproteobacteria</taxon>
        <taxon>Alteromonadales</taxon>
        <taxon>Idiomarinaceae</taxon>
        <taxon>Pseudidiomarina</taxon>
    </lineage>
</organism>
<evidence type="ECO:0000256" key="8">
    <source>
        <dbReference type="ARBA" id="ARBA00023136"/>
    </source>
</evidence>
<evidence type="ECO:0000256" key="6">
    <source>
        <dbReference type="ARBA" id="ARBA00023053"/>
    </source>
</evidence>
<comment type="catalytic activity">
    <reaction evidence="11">
        <text>fluoride(in) = fluoride(out)</text>
        <dbReference type="Rhea" id="RHEA:76159"/>
        <dbReference type="ChEBI" id="CHEBI:17051"/>
    </reaction>
    <physiologicalReaction direction="left-to-right" evidence="11">
        <dbReference type="Rhea" id="RHEA:76160"/>
    </physiologicalReaction>
</comment>
<dbReference type="GO" id="GO:0046872">
    <property type="term" value="F:metal ion binding"/>
    <property type="evidence" value="ECO:0007669"/>
    <property type="project" value="UniProtKB-KW"/>
</dbReference>
<evidence type="ECO:0000256" key="9">
    <source>
        <dbReference type="ARBA" id="ARBA00023303"/>
    </source>
</evidence>
<evidence type="ECO:0000313" key="13">
    <source>
        <dbReference type="EMBL" id="RUO79326.1"/>
    </source>
</evidence>
<keyword evidence="8 12" id="KW-0472">Membrane</keyword>
<sequence length="124" mass="13218">MSNLIWVALGGALGAVGRYLVGKFFATDAVMGFPFATLIVNIVGCFALAFLYAHLLTATGQQQQHWLFLGVGLIGAFTTFSTFSLEFVLLAQQGEFIKAASYASLSFIGCLLATVSGLWLKANI</sequence>
<keyword evidence="9 12" id="KW-0407">Ion channel</keyword>
<proteinExistence type="inferred from homology"/>
<dbReference type="Proteomes" id="UP000288279">
    <property type="component" value="Unassembled WGS sequence"/>
</dbReference>
<dbReference type="PANTHER" id="PTHR28259:SF1">
    <property type="entry name" value="FLUORIDE EXPORT PROTEIN 1-RELATED"/>
    <property type="match status" value="1"/>
</dbReference>
<evidence type="ECO:0000313" key="14">
    <source>
        <dbReference type="Proteomes" id="UP000288279"/>
    </source>
</evidence>
<protein>
    <recommendedName>
        <fullName evidence="12">Fluoride-specific ion channel FluC</fullName>
    </recommendedName>
</protein>
<evidence type="ECO:0000256" key="7">
    <source>
        <dbReference type="ARBA" id="ARBA00023065"/>
    </source>
</evidence>
<keyword evidence="2 12" id="KW-1003">Cell membrane</keyword>
<feature type="binding site" evidence="12">
    <location>
        <position position="78"/>
    </location>
    <ligand>
        <name>Na(+)</name>
        <dbReference type="ChEBI" id="CHEBI:29101"/>
        <note>structural</note>
    </ligand>
</feature>
<comment type="caution">
    <text evidence="13">The sequence shown here is derived from an EMBL/GenBank/DDBJ whole genome shotgun (WGS) entry which is preliminary data.</text>
</comment>
<evidence type="ECO:0000256" key="5">
    <source>
        <dbReference type="ARBA" id="ARBA00022989"/>
    </source>
</evidence>
<evidence type="ECO:0000256" key="4">
    <source>
        <dbReference type="ARBA" id="ARBA00022692"/>
    </source>
</evidence>
<dbReference type="EMBL" id="PIQG01000001">
    <property type="protein sequence ID" value="RUO79326.1"/>
    <property type="molecule type" value="Genomic_DNA"/>
</dbReference>
<keyword evidence="12" id="KW-0813">Transport</keyword>
<comment type="activity regulation">
    <text evidence="12">Na(+) is not transported, but it plays an essential structural role and its presence is essential for fluoride channel function.</text>
</comment>
<evidence type="ECO:0000256" key="10">
    <source>
        <dbReference type="ARBA" id="ARBA00035120"/>
    </source>
</evidence>
<comment type="subcellular location">
    <subcellularLocation>
        <location evidence="1 12">Cell membrane</location>
        <topology evidence="1 12">Multi-pass membrane protein</topology>
    </subcellularLocation>
</comment>
<dbReference type="GO" id="GO:0005886">
    <property type="term" value="C:plasma membrane"/>
    <property type="evidence" value="ECO:0007669"/>
    <property type="project" value="UniProtKB-SubCell"/>
</dbReference>
<evidence type="ECO:0000256" key="2">
    <source>
        <dbReference type="ARBA" id="ARBA00022475"/>
    </source>
</evidence>
<dbReference type="GO" id="GO:0140114">
    <property type="term" value="P:cellular detoxification of fluoride"/>
    <property type="evidence" value="ECO:0007669"/>
    <property type="project" value="UniProtKB-UniRule"/>
</dbReference>
<keyword evidence="12" id="KW-0479">Metal-binding</keyword>
<evidence type="ECO:0000256" key="3">
    <source>
        <dbReference type="ARBA" id="ARBA00022519"/>
    </source>
</evidence>
<comment type="similarity">
    <text evidence="10 12">Belongs to the fluoride channel Fluc/FEX (TC 1.A.43) family.</text>
</comment>
<dbReference type="NCBIfam" id="TIGR00494">
    <property type="entry name" value="crcB"/>
    <property type="match status" value="1"/>
</dbReference>
<accession>A0A432ZN79</accession>
<gene>
    <name evidence="12 13" type="primary">crcB</name>
    <name evidence="12" type="synonym">fluC</name>
    <name evidence="13" type="ORF">CWI83_02095</name>
</gene>
<dbReference type="PANTHER" id="PTHR28259">
    <property type="entry name" value="FLUORIDE EXPORT PROTEIN 1-RELATED"/>
    <property type="match status" value="1"/>
</dbReference>
<keyword evidence="3" id="KW-0997">Cell inner membrane</keyword>
<dbReference type="RefSeq" id="WP_126825045.1">
    <property type="nucleotide sequence ID" value="NZ_PIQG01000001.1"/>
</dbReference>
<dbReference type="InterPro" id="IPR003691">
    <property type="entry name" value="FluC"/>
</dbReference>
<keyword evidence="4 12" id="KW-0812">Transmembrane</keyword>
<evidence type="ECO:0000256" key="11">
    <source>
        <dbReference type="ARBA" id="ARBA00035585"/>
    </source>
</evidence>
<evidence type="ECO:0000256" key="1">
    <source>
        <dbReference type="ARBA" id="ARBA00004651"/>
    </source>
</evidence>
<dbReference type="Pfam" id="PF02537">
    <property type="entry name" value="CRCB"/>
    <property type="match status" value="1"/>
</dbReference>